<keyword evidence="1" id="KW-0472">Membrane</keyword>
<protein>
    <submittedName>
        <fullName evidence="3">DUF4367 domain-containing protein</fullName>
    </submittedName>
</protein>
<comment type="caution">
    <text evidence="3">The sequence shown here is derived from an EMBL/GenBank/DDBJ whole genome shotgun (WGS) entry which is preliminary data.</text>
</comment>
<accession>A0AAW6D4A8</accession>
<name>A0AAW6D4A8_9FIRM</name>
<evidence type="ECO:0000259" key="2">
    <source>
        <dbReference type="Pfam" id="PF14285"/>
    </source>
</evidence>
<dbReference type="EMBL" id="JAQLXW010000015">
    <property type="protein sequence ID" value="MDB8004460.1"/>
    <property type="molecule type" value="Genomic_DNA"/>
</dbReference>
<keyword evidence="1" id="KW-1133">Transmembrane helix</keyword>
<dbReference type="AlphaFoldDB" id="A0AAW6D4A8"/>
<feature type="transmembrane region" description="Helical" evidence="1">
    <location>
        <begin position="64"/>
        <end position="84"/>
    </location>
</feature>
<organism evidence="3 4">
    <name type="scientific">[Eubacterium] siraeum</name>
    <dbReference type="NCBI Taxonomy" id="39492"/>
    <lineage>
        <taxon>Bacteria</taxon>
        <taxon>Bacillati</taxon>
        <taxon>Bacillota</taxon>
        <taxon>Clostridia</taxon>
        <taxon>Eubacteriales</taxon>
        <taxon>Oscillospiraceae</taxon>
        <taxon>Oscillospiraceae incertae sedis</taxon>
    </lineage>
</organism>
<sequence length="230" mass="26494">MTNDDAIKIALKNELISDIEAYQTLPKYKISLKFDKKMKHLLKNYENRESAKTGYKRIPLKNRLLIAAVIILSVAIITGGTLYITMRWADFTVKEYDIFAMLSISNAESYPLSLEERYEFTYNVTGYEKEVIDDDGIRFSVKYSDAKNKKCISYSQSIKDFYTTVRLNIENAITLPKEVIINGTTAIYYETYYGEKGVIWDIGDYIIELAATGFSEDELISMTEFVEKVE</sequence>
<reference evidence="3" key="1">
    <citation type="submission" date="2023-01" db="EMBL/GenBank/DDBJ databases">
        <title>Human gut microbiome strain richness.</title>
        <authorList>
            <person name="Chen-Liaw A."/>
        </authorList>
    </citation>
    <scope>NUCLEOTIDE SEQUENCE</scope>
    <source>
        <strain evidence="3">1001283st1_G1_1001283B150217_161031</strain>
    </source>
</reference>
<keyword evidence="1" id="KW-0812">Transmembrane</keyword>
<gene>
    <name evidence="3" type="ORF">PNE09_10345</name>
</gene>
<proteinExistence type="predicted"/>
<dbReference type="InterPro" id="IPR025377">
    <property type="entry name" value="DUF4367"/>
</dbReference>
<dbReference type="Proteomes" id="UP001210809">
    <property type="component" value="Unassembled WGS sequence"/>
</dbReference>
<feature type="domain" description="DUF4367" evidence="2">
    <location>
        <begin position="118"/>
        <end position="225"/>
    </location>
</feature>
<dbReference type="Pfam" id="PF14285">
    <property type="entry name" value="DUF4367"/>
    <property type="match status" value="1"/>
</dbReference>
<evidence type="ECO:0000313" key="4">
    <source>
        <dbReference type="Proteomes" id="UP001210809"/>
    </source>
</evidence>
<evidence type="ECO:0000313" key="3">
    <source>
        <dbReference type="EMBL" id="MDB8004460.1"/>
    </source>
</evidence>
<evidence type="ECO:0000256" key="1">
    <source>
        <dbReference type="SAM" id="Phobius"/>
    </source>
</evidence>